<name>A0A061FTC5_THECC</name>
<dbReference type="Gramene" id="EOY20012">
    <property type="protein sequence ID" value="EOY20012"/>
    <property type="gene ID" value="TCM_045412"/>
</dbReference>
<evidence type="ECO:0000256" key="2">
    <source>
        <dbReference type="ARBA" id="ARBA00022821"/>
    </source>
</evidence>
<dbReference type="InterPro" id="IPR027417">
    <property type="entry name" value="P-loop_NTPase"/>
</dbReference>
<organism evidence="5 6">
    <name type="scientific">Theobroma cacao</name>
    <name type="common">Cacao</name>
    <name type="synonym">Cocoa</name>
    <dbReference type="NCBI Taxonomy" id="3641"/>
    <lineage>
        <taxon>Eukaryota</taxon>
        <taxon>Viridiplantae</taxon>
        <taxon>Streptophyta</taxon>
        <taxon>Embryophyta</taxon>
        <taxon>Tracheophyta</taxon>
        <taxon>Spermatophyta</taxon>
        <taxon>Magnoliopsida</taxon>
        <taxon>eudicotyledons</taxon>
        <taxon>Gunneridae</taxon>
        <taxon>Pentapetalae</taxon>
        <taxon>rosids</taxon>
        <taxon>malvids</taxon>
        <taxon>Malvales</taxon>
        <taxon>Malvaceae</taxon>
        <taxon>Byttnerioideae</taxon>
        <taxon>Theobroma</taxon>
    </lineage>
</organism>
<evidence type="ECO:0000259" key="4">
    <source>
        <dbReference type="Pfam" id="PF23598"/>
    </source>
</evidence>
<sequence length="305" mass="34571">MLVGKQVRSGQLVVLISVASTMLPALVHDLKRLSKEDCWSLFSKHAFGNRDPNEDSTLKAIGGKIVEKCKGLPLAIQTLGSLLHSQIEAEEWDNVLNSRIWDLPDHKSDVLPALRLSYHYLPSQLKRCFAYCSIFPKGHKFEKRDLVRMWIAKSLLQQPKSKRRKKEVGEQYFNELLSRSPNDGKTHFNSQVFNKLFPVPNCLRVLSLSSYNIIEFLDSVANLKQLHYLDLSGADIGCLPERVGYLHNLETLKSSGCHRLKCLPADLRNLTKLEHLDIKGTLIRELLDSIGNLKQLGYLDLSGTQ</sequence>
<dbReference type="InterPro" id="IPR044974">
    <property type="entry name" value="Disease_R_plants"/>
</dbReference>
<dbReference type="Pfam" id="PF23598">
    <property type="entry name" value="LRR_14"/>
    <property type="match status" value="1"/>
</dbReference>
<evidence type="ECO:0000259" key="3">
    <source>
        <dbReference type="Pfam" id="PF23559"/>
    </source>
</evidence>
<dbReference type="InterPro" id="IPR032675">
    <property type="entry name" value="LRR_dom_sf"/>
</dbReference>
<dbReference type="PANTHER" id="PTHR23155:SF1241">
    <property type="entry name" value="DISEASE RESISTANCE RPP13-LIKE PROTEIN 1-RELATED"/>
    <property type="match status" value="1"/>
</dbReference>
<gene>
    <name evidence="5" type="ORF">TCM_045412</name>
</gene>
<protein>
    <submittedName>
        <fullName evidence="5">Uncharacterized protein</fullName>
    </submittedName>
</protein>
<reference evidence="5 6" key="1">
    <citation type="journal article" date="2013" name="Genome Biol.">
        <title>The genome sequence of the most widely cultivated cacao type and its use to identify candidate genes regulating pod color.</title>
        <authorList>
            <person name="Motamayor J.C."/>
            <person name="Mockaitis K."/>
            <person name="Schmutz J."/>
            <person name="Haiminen N."/>
            <person name="Iii D.L."/>
            <person name="Cornejo O."/>
            <person name="Findley S.D."/>
            <person name="Zheng P."/>
            <person name="Utro F."/>
            <person name="Royaert S."/>
            <person name="Saski C."/>
            <person name="Jenkins J."/>
            <person name="Podicheti R."/>
            <person name="Zhao M."/>
            <person name="Scheffler B.E."/>
            <person name="Stack J.C."/>
            <person name="Feltus F.A."/>
            <person name="Mustiga G.M."/>
            <person name="Amores F."/>
            <person name="Phillips W."/>
            <person name="Marelli J.P."/>
            <person name="May G.D."/>
            <person name="Shapiro H."/>
            <person name="Ma J."/>
            <person name="Bustamante C.D."/>
            <person name="Schnell R.J."/>
            <person name="Main D."/>
            <person name="Gilbert D."/>
            <person name="Parida L."/>
            <person name="Kuhn D.N."/>
        </authorList>
    </citation>
    <scope>NUCLEOTIDE SEQUENCE [LARGE SCALE GENOMIC DNA]</scope>
    <source>
        <strain evidence="6">cv. Matina 1-6</strain>
    </source>
</reference>
<dbReference type="InterPro" id="IPR036388">
    <property type="entry name" value="WH-like_DNA-bd_sf"/>
</dbReference>
<accession>A0A061FTC5</accession>
<dbReference type="OMA" id="HEWSAME"/>
<dbReference type="SUPFAM" id="SSF52540">
    <property type="entry name" value="P-loop containing nucleoside triphosphate hydrolases"/>
    <property type="match status" value="1"/>
</dbReference>
<dbReference type="Gene3D" id="1.10.10.10">
    <property type="entry name" value="Winged helix-like DNA-binding domain superfamily/Winged helix DNA-binding domain"/>
    <property type="match status" value="1"/>
</dbReference>
<dbReference type="GO" id="GO:0051707">
    <property type="term" value="P:response to other organism"/>
    <property type="evidence" value="ECO:0007669"/>
    <property type="project" value="UniProtKB-ARBA"/>
</dbReference>
<evidence type="ECO:0000256" key="1">
    <source>
        <dbReference type="ARBA" id="ARBA00022737"/>
    </source>
</evidence>
<dbReference type="HOGENOM" id="CLU_000837_8_5_1"/>
<dbReference type="EMBL" id="CM001888">
    <property type="protein sequence ID" value="EOY20012.1"/>
    <property type="molecule type" value="Genomic_DNA"/>
</dbReference>
<dbReference type="InterPro" id="IPR042197">
    <property type="entry name" value="Apaf_helical"/>
</dbReference>
<dbReference type="InterPro" id="IPR055414">
    <property type="entry name" value="LRR_R13L4/SHOC2-like"/>
</dbReference>
<dbReference type="Pfam" id="PF23559">
    <property type="entry name" value="WHD_DRP"/>
    <property type="match status" value="1"/>
</dbReference>
<dbReference type="PANTHER" id="PTHR23155">
    <property type="entry name" value="DISEASE RESISTANCE PROTEIN RP"/>
    <property type="match status" value="1"/>
</dbReference>
<dbReference type="AlphaFoldDB" id="A0A061FTC5"/>
<dbReference type="InterPro" id="IPR058922">
    <property type="entry name" value="WHD_DRP"/>
</dbReference>
<keyword evidence="2" id="KW-0611">Plant defense</keyword>
<feature type="domain" description="Disease resistance protein winged helix" evidence="3">
    <location>
        <begin position="134"/>
        <end position="180"/>
    </location>
</feature>
<feature type="domain" description="Disease resistance R13L4/SHOC-2-like LRR" evidence="4">
    <location>
        <begin position="201"/>
        <end position="301"/>
    </location>
</feature>
<evidence type="ECO:0000313" key="6">
    <source>
        <dbReference type="Proteomes" id="UP000026915"/>
    </source>
</evidence>
<keyword evidence="6" id="KW-1185">Reference proteome</keyword>
<dbReference type="PRINTS" id="PR00364">
    <property type="entry name" value="DISEASERSIST"/>
</dbReference>
<dbReference type="eggNOG" id="KOG4658">
    <property type="taxonomic scope" value="Eukaryota"/>
</dbReference>
<dbReference type="InParanoid" id="A0A061FTC5"/>
<dbReference type="Gene3D" id="3.80.10.10">
    <property type="entry name" value="Ribonuclease Inhibitor"/>
    <property type="match status" value="1"/>
</dbReference>
<dbReference type="SUPFAM" id="SSF52058">
    <property type="entry name" value="L domain-like"/>
    <property type="match status" value="1"/>
</dbReference>
<proteinExistence type="predicted"/>
<keyword evidence="1" id="KW-0677">Repeat</keyword>
<dbReference type="Gene3D" id="1.10.8.430">
    <property type="entry name" value="Helical domain of apoptotic protease-activating factors"/>
    <property type="match status" value="1"/>
</dbReference>
<evidence type="ECO:0000313" key="5">
    <source>
        <dbReference type="EMBL" id="EOY20012.1"/>
    </source>
</evidence>
<dbReference type="GO" id="GO:0043531">
    <property type="term" value="F:ADP binding"/>
    <property type="evidence" value="ECO:0007669"/>
    <property type="project" value="InterPro"/>
</dbReference>
<dbReference type="Proteomes" id="UP000026915">
    <property type="component" value="Chromosome 10"/>
</dbReference>
<dbReference type="GO" id="GO:0006952">
    <property type="term" value="P:defense response"/>
    <property type="evidence" value="ECO:0007669"/>
    <property type="project" value="UniProtKB-KW"/>
</dbReference>